<keyword evidence="1" id="KW-1133">Transmembrane helix</keyword>
<protein>
    <submittedName>
        <fullName evidence="2">Uncharacterized protein</fullName>
    </submittedName>
</protein>
<evidence type="ECO:0000256" key="1">
    <source>
        <dbReference type="SAM" id="Phobius"/>
    </source>
</evidence>
<feature type="transmembrane region" description="Helical" evidence="1">
    <location>
        <begin position="172"/>
        <end position="190"/>
    </location>
</feature>
<keyword evidence="1" id="KW-0472">Membrane</keyword>
<organism evidence="2 3">
    <name type="scientific">Haloarcula salinisoli</name>
    <dbReference type="NCBI Taxonomy" id="2487746"/>
    <lineage>
        <taxon>Archaea</taxon>
        <taxon>Methanobacteriati</taxon>
        <taxon>Methanobacteriota</taxon>
        <taxon>Stenosarchaea group</taxon>
        <taxon>Halobacteria</taxon>
        <taxon>Halobacteriales</taxon>
        <taxon>Haloarculaceae</taxon>
        <taxon>Haloarcula</taxon>
    </lineage>
</organism>
<comment type="caution">
    <text evidence="2">The sequence shown here is derived from an EMBL/GenBank/DDBJ whole genome shotgun (WGS) entry which is preliminary data.</text>
</comment>
<evidence type="ECO:0000313" key="3">
    <source>
        <dbReference type="Proteomes" id="UP000783863"/>
    </source>
</evidence>
<keyword evidence="1" id="KW-0812">Transmembrane</keyword>
<evidence type="ECO:0000313" key="2">
    <source>
        <dbReference type="EMBL" id="MBX0302864.1"/>
    </source>
</evidence>
<feature type="transmembrane region" description="Helical" evidence="1">
    <location>
        <begin position="12"/>
        <end position="31"/>
    </location>
</feature>
<dbReference type="RefSeq" id="WP_220587092.1">
    <property type="nucleotide sequence ID" value="NZ_RKLQ01000001.1"/>
</dbReference>
<dbReference type="AlphaFoldDB" id="A0A8J8C877"/>
<reference evidence="2" key="1">
    <citation type="submission" date="2021-06" db="EMBL/GenBank/DDBJ databases">
        <title>Halomicroarcula sp. F24A a new haloarchaeum isolated from saline soil.</title>
        <authorList>
            <person name="Duran-Viseras A."/>
            <person name="Sanchez-Porro C."/>
            <person name="Ventosa A."/>
        </authorList>
    </citation>
    <scope>NUCLEOTIDE SEQUENCE</scope>
    <source>
        <strain evidence="2">F24A</strain>
    </source>
</reference>
<feature type="transmembrane region" description="Helical" evidence="1">
    <location>
        <begin position="96"/>
        <end position="114"/>
    </location>
</feature>
<sequence>MRPKTLFSLGGGLQGGGGVATFAVLLASVAGGPTVETALVAGCLGSAVGLALARQPAEADIERYQGALVPVLTVFALPALSLVAVLAVHWWVPGGVAFYEGLTAAGLAILGALLQSHAAERQHVLALTVGPAVAVTLPGRYTQLRREHGSVLLVLGIGLALLYGYFAWFSRSLVSVAAGLGFLPLAYGVVRNSEAKVVPDGLVTGFRVMPWDRFEGYEIRDDAVVLHQCSALGRARLQFPLADIDDPRAVTYALSQYLRPKQTDW</sequence>
<dbReference type="EMBL" id="RKLQ01000001">
    <property type="protein sequence ID" value="MBX0302864.1"/>
    <property type="molecule type" value="Genomic_DNA"/>
</dbReference>
<name>A0A8J8C877_9EURY</name>
<feature type="transmembrane region" description="Helical" evidence="1">
    <location>
        <begin position="149"/>
        <end position="166"/>
    </location>
</feature>
<keyword evidence="3" id="KW-1185">Reference proteome</keyword>
<dbReference type="Proteomes" id="UP000783863">
    <property type="component" value="Unassembled WGS sequence"/>
</dbReference>
<feature type="transmembrane region" description="Helical" evidence="1">
    <location>
        <begin position="37"/>
        <end position="54"/>
    </location>
</feature>
<gene>
    <name evidence="2" type="ORF">EGD98_04160</name>
</gene>
<accession>A0A8J8C877</accession>
<proteinExistence type="predicted"/>
<feature type="transmembrane region" description="Helical" evidence="1">
    <location>
        <begin position="66"/>
        <end position="90"/>
    </location>
</feature>